<dbReference type="SMART" id="SM00267">
    <property type="entry name" value="GGDEF"/>
    <property type="match status" value="1"/>
</dbReference>
<dbReference type="SMART" id="SM00052">
    <property type="entry name" value="EAL"/>
    <property type="match status" value="1"/>
</dbReference>
<dbReference type="PANTHER" id="PTHR44757:SF2">
    <property type="entry name" value="BIOFILM ARCHITECTURE MAINTENANCE PROTEIN MBAA"/>
    <property type="match status" value="1"/>
</dbReference>
<dbReference type="SUPFAM" id="SSF55785">
    <property type="entry name" value="PYP-like sensor domain (PAS domain)"/>
    <property type="match status" value="1"/>
</dbReference>
<keyword evidence="9" id="KW-1185">Reference proteome</keyword>
<dbReference type="PROSITE" id="PS50883">
    <property type="entry name" value="EAL"/>
    <property type="match status" value="1"/>
</dbReference>
<dbReference type="Pfam" id="PF00563">
    <property type="entry name" value="EAL"/>
    <property type="match status" value="1"/>
</dbReference>
<proteinExistence type="predicted"/>
<organism evidence="8 9">
    <name type="scientific">Psychromonas ingrahamii (strain DSM 17664 / CCUG 51855 / 37)</name>
    <dbReference type="NCBI Taxonomy" id="357804"/>
    <lineage>
        <taxon>Bacteria</taxon>
        <taxon>Pseudomonadati</taxon>
        <taxon>Pseudomonadota</taxon>
        <taxon>Gammaproteobacteria</taxon>
        <taxon>Alteromonadales</taxon>
        <taxon>Psychromonadaceae</taxon>
        <taxon>Psychromonas</taxon>
    </lineage>
</organism>
<feature type="domain" description="GGDEF" evidence="7">
    <location>
        <begin position="296"/>
        <end position="443"/>
    </location>
</feature>
<dbReference type="InterPro" id="IPR001789">
    <property type="entry name" value="Sig_transdc_resp-reg_receiver"/>
</dbReference>
<dbReference type="CDD" id="cd01948">
    <property type="entry name" value="EAL"/>
    <property type="match status" value="1"/>
</dbReference>
<dbReference type="InterPro" id="IPR029787">
    <property type="entry name" value="Nucleotide_cyclase"/>
</dbReference>
<dbReference type="NCBIfam" id="TIGR00254">
    <property type="entry name" value="GGDEF"/>
    <property type="match status" value="1"/>
</dbReference>
<dbReference type="SUPFAM" id="SSF52172">
    <property type="entry name" value="CheY-like"/>
    <property type="match status" value="1"/>
</dbReference>
<dbReference type="PROSITE" id="PS50887">
    <property type="entry name" value="GGDEF"/>
    <property type="match status" value="1"/>
</dbReference>
<dbReference type="InterPro" id="IPR035919">
    <property type="entry name" value="EAL_sf"/>
</dbReference>
<dbReference type="Gene3D" id="3.20.20.450">
    <property type="entry name" value="EAL domain"/>
    <property type="match status" value="1"/>
</dbReference>
<dbReference type="eggNOG" id="COG5001">
    <property type="taxonomic scope" value="Bacteria"/>
</dbReference>
<dbReference type="Proteomes" id="UP000000639">
    <property type="component" value="Chromosome"/>
</dbReference>
<dbReference type="Gene3D" id="3.30.70.270">
    <property type="match status" value="1"/>
</dbReference>
<dbReference type="SUPFAM" id="SSF55073">
    <property type="entry name" value="Nucleotide cyclase"/>
    <property type="match status" value="1"/>
</dbReference>
<dbReference type="FunFam" id="3.20.20.450:FF:000001">
    <property type="entry name" value="Cyclic di-GMP phosphodiesterase yahA"/>
    <property type="match status" value="1"/>
</dbReference>
<dbReference type="Pfam" id="PF00990">
    <property type="entry name" value="GGDEF"/>
    <property type="match status" value="1"/>
</dbReference>
<reference evidence="8 9" key="1">
    <citation type="submission" date="2007-01" db="EMBL/GenBank/DDBJ databases">
        <title>Complete sequence of Psychromonas ingrahamii 37.</title>
        <authorList>
            <consortium name="US DOE Joint Genome Institute"/>
            <person name="Copeland A."/>
            <person name="Lucas S."/>
            <person name="Lapidus A."/>
            <person name="Barry K."/>
            <person name="Detter J.C."/>
            <person name="Glavina del Rio T."/>
            <person name="Hammon N."/>
            <person name="Israni S."/>
            <person name="Dalin E."/>
            <person name="Tice H."/>
            <person name="Pitluck S."/>
            <person name="Thompson L.S."/>
            <person name="Brettin T."/>
            <person name="Bruce D."/>
            <person name="Han C."/>
            <person name="Tapia R."/>
            <person name="Schmutz J."/>
            <person name="Larimer F."/>
            <person name="Land M."/>
            <person name="Hauser L."/>
            <person name="Kyrpides N."/>
            <person name="Ivanova N."/>
            <person name="Staley J."/>
            <person name="Richardson P."/>
        </authorList>
    </citation>
    <scope>NUCLEOTIDE SEQUENCE [LARGE SCALE GENOMIC DNA]</scope>
    <source>
        <strain evidence="8 9">37</strain>
    </source>
</reference>
<dbReference type="InterPro" id="IPR035965">
    <property type="entry name" value="PAS-like_dom_sf"/>
</dbReference>
<dbReference type="HOGENOM" id="CLU_000445_70_50_6"/>
<dbReference type="Gene3D" id="3.40.50.2300">
    <property type="match status" value="1"/>
</dbReference>
<dbReference type="STRING" id="357804.Ping_3328"/>
<evidence type="ECO:0000313" key="9">
    <source>
        <dbReference type="Proteomes" id="UP000000639"/>
    </source>
</evidence>
<dbReference type="EMBL" id="CP000510">
    <property type="protein sequence ID" value="ABM05015.1"/>
    <property type="molecule type" value="Genomic_DNA"/>
</dbReference>
<keyword evidence="3" id="KW-0597">Phosphoprotein</keyword>
<accession>A1SZV0</accession>
<dbReference type="EC" id="3.1.4.52" evidence="1"/>
<evidence type="ECO:0000256" key="1">
    <source>
        <dbReference type="ARBA" id="ARBA00012282"/>
    </source>
</evidence>
<dbReference type="SUPFAM" id="SSF141868">
    <property type="entry name" value="EAL domain-like"/>
    <property type="match status" value="1"/>
</dbReference>
<evidence type="ECO:0000313" key="8">
    <source>
        <dbReference type="EMBL" id="ABM05015.1"/>
    </source>
</evidence>
<dbReference type="InterPro" id="IPR001633">
    <property type="entry name" value="EAL_dom"/>
</dbReference>
<protein>
    <recommendedName>
        <fullName evidence="1">cyclic-guanylate-specific phosphodiesterase</fullName>
        <ecNumber evidence="1">3.1.4.52</ecNumber>
    </recommendedName>
</protein>
<sequence>MTRVLVVDDDITARLMARQALGKENFAVIEAEDGFAALALFEAVQPDIVLLDVEMPGMNGFEVCRQLRRFPCGKLVPILMATGQDDLDSVRQAYEAGATDFVTKPFNWKILAHRLRYMVRASDITEQLEELQKSESRLGNAQRIARLGNWEWDLKSNEIYWSEQLYHMLWLRRGVAKPSFRGFISRLPHGERKDFMGWIQGLRHGAKEEQRGGWNHSLNQADGSRLNVQHQAEVFYDENGAAKVVSGTVVDVTELTQAQDQILQLAHFDSLTGLANRNAFRKRVELAMERAKQYGHLGAVLFLDLDNFKRINDTLGHSIGDQLLQEVARRLTDIVRGSDSICGTNFNHAIDDNLISRLGGDEFTVLLPEIGKIKDAEHAARRVLNSIGDIINLSGHDIVVTPSIGIAIFPHHGENVDSLLKNADAAMYYVKRAGKNDYELFVNSMNVVAKRRLELESFLRHAIDNKELSVNYQPQIDIPTGRIIGAEALLRWNSAELGMVSPVEFIPIAEETGLISPIGEWVLREACRQVKEWRDDGLPEIQIAVNISVQQFAKQSLDKLVSKVLLETGLPVHCLELEITENMLMDDVEGAVETLHKLKDLGINLAIDDFGTGYSSLSYLKRFPIDKLKIDRSFITYVTTEPSDAAVTQAIISMAHNLGLTVIAEGVEEASQLEFLRQHHCEEMQGYYFSRPLIASDMEALLRSHKGSPKI</sequence>
<dbReference type="InterPro" id="IPR000700">
    <property type="entry name" value="PAS-assoc_C"/>
</dbReference>
<dbReference type="eggNOG" id="COG3706">
    <property type="taxonomic scope" value="Bacteria"/>
</dbReference>
<dbReference type="AlphaFoldDB" id="A1SZV0"/>
<name>A1SZV0_PSYIN</name>
<dbReference type="GO" id="GO:0071111">
    <property type="term" value="F:cyclic-guanylate-specific phosphodiesterase activity"/>
    <property type="evidence" value="ECO:0007669"/>
    <property type="project" value="UniProtKB-EC"/>
</dbReference>
<evidence type="ECO:0000256" key="2">
    <source>
        <dbReference type="ARBA" id="ARBA00022636"/>
    </source>
</evidence>
<evidence type="ECO:0000259" key="6">
    <source>
        <dbReference type="PROSITE" id="PS50883"/>
    </source>
</evidence>
<dbReference type="GO" id="GO:0000160">
    <property type="term" value="P:phosphorelay signal transduction system"/>
    <property type="evidence" value="ECO:0007669"/>
    <property type="project" value="InterPro"/>
</dbReference>
<dbReference type="SMART" id="SM00448">
    <property type="entry name" value="REC"/>
    <property type="match status" value="1"/>
</dbReference>
<gene>
    <name evidence="8" type="ordered locus">Ping_3328</name>
</gene>
<dbReference type="PROSITE" id="PS50110">
    <property type="entry name" value="RESPONSE_REGULATORY"/>
    <property type="match status" value="1"/>
</dbReference>
<feature type="domain" description="EAL" evidence="6">
    <location>
        <begin position="452"/>
        <end position="706"/>
    </location>
</feature>
<evidence type="ECO:0000256" key="3">
    <source>
        <dbReference type="PROSITE-ProRule" id="PRU00169"/>
    </source>
</evidence>
<dbReference type="CDD" id="cd01949">
    <property type="entry name" value="GGDEF"/>
    <property type="match status" value="1"/>
</dbReference>
<dbReference type="InterPro" id="IPR000160">
    <property type="entry name" value="GGDEF_dom"/>
</dbReference>
<feature type="domain" description="PAC" evidence="5">
    <location>
        <begin position="212"/>
        <end position="264"/>
    </location>
</feature>
<dbReference type="InterPro" id="IPR011006">
    <property type="entry name" value="CheY-like_superfamily"/>
</dbReference>
<dbReference type="InterPro" id="IPR043128">
    <property type="entry name" value="Rev_trsase/Diguanyl_cyclase"/>
</dbReference>
<evidence type="ECO:0000259" key="5">
    <source>
        <dbReference type="PROSITE" id="PS50113"/>
    </source>
</evidence>
<dbReference type="KEGG" id="pin:Ping_3328"/>
<feature type="modified residue" description="4-aspartylphosphate" evidence="3">
    <location>
        <position position="52"/>
    </location>
</feature>
<dbReference type="InterPro" id="IPR052155">
    <property type="entry name" value="Biofilm_reg_signaling"/>
</dbReference>
<evidence type="ECO:0000259" key="7">
    <source>
        <dbReference type="PROSITE" id="PS50887"/>
    </source>
</evidence>
<dbReference type="Pfam" id="PF00072">
    <property type="entry name" value="Response_reg"/>
    <property type="match status" value="1"/>
</dbReference>
<keyword evidence="2" id="KW-0973">c-di-GMP</keyword>
<dbReference type="PANTHER" id="PTHR44757">
    <property type="entry name" value="DIGUANYLATE CYCLASE DGCP"/>
    <property type="match status" value="1"/>
</dbReference>
<dbReference type="Gene3D" id="3.30.450.20">
    <property type="entry name" value="PAS domain"/>
    <property type="match status" value="1"/>
</dbReference>
<dbReference type="PROSITE" id="PS50113">
    <property type="entry name" value="PAC"/>
    <property type="match status" value="1"/>
</dbReference>
<feature type="domain" description="Response regulatory" evidence="4">
    <location>
        <begin position="3"/>
        <end position="119"/>
    </location>
</feature>
<evidence type="ECO:0000259" key="4">
    <source>
        <dbReference type="PROSITE" id="PS50110"/>
    </source>
</evidence>